<organism evidence="6 7">
    <name type="scientific">Patella caerulea</name>
    <name type="common">Rayed Mediterranean limpet</name>
    <dbReference type="NCBI Taxonomy" id="87958"/>
    <lineage>
        <taxon>Eukaryota</taxon>
        <taxon>Metazoa</taxon>
        <taxon>Spiralia</taxon>
        <taxon>Lophotrochozoa</taxon>
        <taxon>Mollusca</taxon>
        <taxon>Gastropoda</taxon>
        <taxon>Patellogastropoda</taxon>
        <taxon>Patelloidea</taxon>
        <taxon>Patellidae</taxon>
        <taxon>Patella</taxon>
    </lineage>
</organism>
<keyword evidence="7" id="KW-1185">Reference proteome</keyword>
<evidence type="ECO:0000256" key="5">
    <source>
        <dbReference type="SAM" id="Phobius"/>
    </source>
</evidence>
<dbReference type="Pfam" id="PF13903">
    <property type="entry name" value="Claudin_2"/>
    <property type="match status" value="1"/>
</dbReference>
<dbReference type="Proteomes" id="UP001347796">
    <property type="component" value="Unassembled WGS sequence"/>
</dbReference>
<reference evidence="6 7" key="1">
    <citation type="submission" date="2024-01" db="EMBL/GenBank/DDBJ databases">
        <title>The genome of the rayed Mediterranean limpet Patella caerulea (Linnaeus, 1758).</title>
        <authorList>
            <person name="Anh-Thu Weber A."/>
            <person name="Halstead-Nussloch G."/>
        </authorList>
    </citation>
    <scope>NUCLEOTIDE SEQUENCE [LARGE SCALE GENOMIC DNA]</scope>
    <source>
        <strain evidence="6">AATW-2023a</strain>
        <tissue evidence="6">Whole specimen</tissue>
    </source>
</reference>
<sequence>MATDPTLERKILLGGTLATAVAFLFQLIAICTSQWLIIEIPKPTSFVNKSGRYLFKSSSGLWRMCRVYLQGTDNSEVEECESHNLFPFEEDIEVNEAIDSHYLDYRAKEVLQIDYTRTVIAFTIIALVLMCIVHSFAFYTIRRPRYIIKRLTALLHFMTAACILVLNEVFVKAVEHEREHLADRFPDGGDSEYGFSFVFSWLVFIVFVVVGLIFLFVSHKRKADMGEDDDALAQEDEPMQLGRV</sequence>
<dbReference type="InterPro" id="IPR050579">
    <property type="entry name" value="PMP-22/EMP/MP20-like"/>
</dbReference>
<keyword evidence="4 5" id="KW-0472">Membrane</keyword>
<feature type="transmembrane region" description="Helical" evidence="5">
    <location>
        <begin position="193"/>
        <end position="217"/>
    </location>
</feature>
<dbReference type="Gene3D" id="1.20.140.150">
    <property type="match status" value="1"/>
</dbReference>
<evidence type="ECO:0000313" key="7">
    <source>
        <dbReference type="Proteomes" id="UP001347796"/>
    </source>
</evidence>
<comment type="subcellular location">
    <subcellularLocation>
        <location evidence="1">Membrane</location>
        <topology evidence="1">Multi-pass membrane protein</topology>
    </subcellularLocation>
</comment>
<protein>
    <recommendedName>
        <fullName evidence="8">Voltage-dependent calcium channel gamma-1 subunit</fullName>
    </recommendedName>
</protein>
<comment type="caution">
    <text evidence="6">The sequence shown here is derived from an EMBL/GenBank/DDBJ whole genome shotgun (WGS) entry which is preliminary data.</text>
</comment>
<evidence type="ECO:0000256" key="3">
    <source>
        <dbReference type="ARBA" id="ARBA00022989"/>
    </source>
</evidence>
<name>A0AAN8GJV1_PATCE</name>
<dbReference type="PANTHER" id="PTHR10671:SF82">
    <property type="entry name" value="GH19567P"/>
    <property type="match status" value="1"/>
</dbReference>
<keyword evidence="3 5" id="KW-1133">Transmembrane helix</keyword>
<proteinExistence type="predicted"/>
<accession>A0AAN8GJV1</accession>
<keyword evidence="2 5" id="KW-0812">Transmembrane</keyword>
<dbReference type="PANTHER" id="PTHR10671">
    <property type="entry name" value="EPITHELIAL MEMBRANE PROTEIN-RELATED"/>
    <property type="match status" value="1"/>
</dbReference>
<feature type="transmembrane region" description="Helical" evidence="5">
    <location>
        <begin position="12"/>
        <end position="38"/>
    </location>
</feature>
<dbReference type="GO" id="GO:0005886">
    <property type="term" value="C:plasma membrane"/>
    <property type="evidence" value="ECO:0007669"/>
    <property type="project" value="TreeGrafter"/>
</dbReference>
<evidence type="ECO:0000256" key="1">
    <source>
        <dbReference type="ARBA" id="ARBA00004141"/>
    </source>
</evidence>
<evidence type="ECO:0008006" key="8">
    <source>
        <dbReference type="Google" id="ProtNLM"/>
    </source>
</evidence>
<gene>
    <name evidence="6" type="ORF">SNE40_020150</name>
</gene>
<evidence type="ECO:0000256" key="2">
    <source>
        <dbReference type="ARBA" id="ARBA00022692"/>
    </source>
</evidence>
<evidence type="ECO:0000256" key="4">
    <source>
        <dbReference type="ARBA" id="ARBA00023136"/>
    </source>
</evidence>
<evidence type="ECO:0000313" key="6">
    <source>
        <dbReference type="EMBL" id="KAK6169019.1"/>
    </source>
</evidence>
<dbReference type="AlphaFoldDB" id="A0AAN8GJV1"/>
<dbReference type="EMBL" id="JAZGQO010000015">
    <property type="protein sequence ID" value="KAK6169019.1"/>
    <property type="molecule type" value="Genomic_DNA"/>
</dbReference>
<dbReference type="InterPro" id="IPR004031">
    <property type="entry name" value="PMP22/EMP/MP20/Claudin"/>
</dbReference>
<feature type="transmembrane region" description="Helical" evidence="5">
    <location>
        <begin position="119"/>
        <end position="141"/>
    </location>
</feature>
<feature type="transmembrane region" description="Helical" evidence="5">
    <location>
        <begin position="153"/>
        <end position="173"/>
    </location>
</feature>